<proteinExistence type="predicted"/>
<organism evidence="1 2">
    <name type="scientific">Goodea atripinnis</name>
    <dbReference type="NCBI Taxonomy" id="208336"/>
    <lineage>
        <taxon>Eukaryota</taxon>
        <taxon>Metazoa</taxon>
        <taxon>Chordata</taxon>
        <taxon>Craniata</taxon>
        <taxon>Vertebrata</taxon>
        <taxon>Euteleostomi</taxon>
        <taxon>Actinopterygii</taxon>
        <taxon>Neopterygii</taxon>
        <taxon>Teleostei</taxon>
        <taxon>Neoteleostei</taxon>
        <taxon>Acanthomorphata</taxon>
        <taxon>Ovalentaria</taxon>
        <taxon>Atherinomorphae</taxon>
        <taxon>Cyprinodontiformes</taxon>
        <taxon>Goodeidae</taxon>
        <taxon>Goodea</taxon>
    </lineage>
</organism>
<gene>
    <name evidence="1" type="ORF">GOODEAATRI_008687</name>
</gene>
<keyword evidence="2" id="KW-1185">Reference proteome</keyword>
<evidence type="ECO:0000313" key="2">
    <source>
        <dbReference type="Proteomes" id="UP001476798"/>
    </source>
</evidence>
<reference evidence="1 2" key="1">
    <citation type="submission" date="2021-06" db="EMBL/GenBank/DDBJ databases">
        <authorList>
            <person name="Palmer J.M."/>
        </authorList>
    </citation>
    <scope>NUCLEOTIDE SEQUENCE [LARGE SCALE GENOMIC DNA]</scope>
    <source>
        <strain evidence="1 2">GA_2019</strain>
        <tissue evidence="1">Muscle</tissue>
    </source>
</reference>
<accession>A0ABV0NIN8</accession>
<dbReference type="EMBL" id="JAHRIO010040448">
    <property type="protein sequence ID" value="MEQ2171244.1"/>
    <property type="molecule type" value="Genomic_DNA"/>
</dbReference>
<protein>
    <submittedName>
        <fullName evidence="1">Uncharacterized protein</fullName>
    </submittedName>
</protein>
<comment type="caution">
    <text evidence="1">The sequence shown here is derived from an EMBL/GenBank/DDBJ whole genome shotgun (WGS) entry which is preliminary data.</text>
</comment>
<evidence type="ECO:0000313" key="1">
    <source>
        <dbReference type="EMBL" id="MEQ2171244.1"/>
    </source>
</evidence>
<sequence>MFSYHPSPFTAWYKFSSCRESYLHYFCFPAAKDFQAPHSCASLSTDALTLFYTLPEKHLRVCAPLLVFLLKAIINHLPFVSQLSAYFPNVFSLHFGPASFTNNASLTFSCLVVMKRFRLKNPNKIKNTAAGLLTGLPGPEMAQSFRFITPPTKAAQCYRAPNQLRCQHRHASHVVNSNYQFLLSPSANPLFSTSTDICGEDFMPPPSHRLSLSLVRDRQPPPKLLSSAPL</sequence>
<dbReference type="Proteomes" id="UP001476798">
    <property type="component" value="Unassembled WGS sequence"/>
</dbReference>
<name>A0ABV0NIN8_9TELE</name>